<comment type="caution">
    <text evidence="1">The sequence shown here is derived from an EMBL/GenBank/DDBJ whole genome shotgun (WGS) entry which is preliminary data.</text>
</comment>
<name>A0A060UYI2_9PROT</name>
<organism evidence="1">
    <name type="scientific">Acidithiobacillus ferrivorans</name>
    <dbReference type="NCBI Taxonomy" id="160808"/>
    <lineage>
        <taxon>Bacteria</taxon>
        <taxon>Pseudomonadati</taxon>
        <taxon>Pseudomonadota</taxon>
        <taxon>Acidithiobacillia</taxon>
        <taxon>Acidithiobacillales</taxon>
        <taxon>Acidithiobacillaceae</taxon>
        <taxon>Acidithiobacillus</taxon>
    </lineage>
</organism>
<protein>
    <submittedName>
        <fullName evidence="1">Uncharacterized protein</fullName>
    </submittedName>
</protein>
<evidence type="ECO:0000313" key="1">
    <source>
        <dbReference type="EMBL" id="CDQ11778.1"/>
    </source>
</evidence>
<reference evidence="1" key="1">
    <citation type="submission" date="2014-03" db="EMBL/GenBank/DDBJ databases">
        <authorList>
            <person name="Genoscope - CEA"/>
        </authorList>
    </citation>
    <scope>NUCLEOTIDE SEQUENCE [LARGE SCALE GENOMIC DNA]</scope>
    <source>
        <strain evidence="1">CF27</strain>
    </source>
</reference>
<proteinExistence type="predicted"/>
<gene>
    <name evidence="1" type="ORF">AFERRI_600004</name>
</gene>
<dbReference type="EMBL" id="CCCS020000057">
    <property type="protein sequence ID" value="CDQ11778.1"/>
    <property type="molecule type" value="Genomic_DNA"/>
</dbReference>
<reference evidence="1" key="2">
    <citation type="submission" date="2014-07" db="EMBL/GenBank/DDBJ databases">
        <title>Initial genome analysis of the psychrotolerant acidophile Acidithiobacillus ferrivorans CF27: insights into iron and sulfur oxidation pathways and into biofilm formation.</title>
        <authorList>
            <person name="Talla E."/>
            <person name="Hedrich S."/>
            <person name="Mangenot S."/>
            <person name="Ji B."/>
            <person name="Johnson D.B."/>
            <person name="Barbe V."/>
            <person name="Bonnefoy V."/>
        </authorList>
    </citation>
    <scope>NUCLEOTIDE SEQUENCE [LARGE SCALE GENOMIC DNA]</scope>
    <source>
        <strain evidence="1">CF27</strain>
    </source>
</reference>
<sequence>MPAHTPFLKLLQGWWRLEKVDLNRIKGFPNARGKGPCELFGDLEDANHLLHPSIERAYGVDSESDQEVWPCVILLQLKQRWIFFLFSQQPGWHWPTSVWCIPTRPGRPNRPNSILDARFLILMRR</sequence>
<dbReference type="AlphaFoldDB" id="A0A060UYI2"/>
<accession>A0A060UYI2</accession>